<evidence type="ECO:0000313" key="3">
    <source>
        <dbReference type="Proteomes" id="UP000007069"/>
    </source>
</evidence>
<sequence>MIYYAQCNHGVSLQNFEISTKEKPPARHRRLFFEQHFPFGSDRLVQAGRNRAQGPDARTSRPAVSERQTSSETLAAASLGNMLSQSIFIRQPILQI</sequence>
<organism evidence="3">
    <name type="scientific">Xanthomonas euvesicatoria pv. vesicatoria (strain 85-10)</name>
    <name type="common">Xanthomonas campestris pv. vesicatoria</name>
    <dbReference type="NCBI Taxonomy" id="316273"/>
    <lineage>
        <taxon>Bacteria</taxon>
        <taxon>Pseudomonadati</taxon>
        <taxon>Pseudomonadota</taxon>
        <taxon>Gammaproteobacteria</taxon>
        <taxon>Lysobacterales</taxon>
        <taxon>Lysobacteraceae</taxon>
        <taxon>Xanthomonas</taxon>
    </lineage>
</organism>
<name>Q3BRT0_XANE5</name>
<dbReference type="HOGENOM" id="CLU_2358942_0_0_6"/>
<dbReference type="EMBL" id="AM039952">
    <property type="protein sequence ID" value="CAJ24481.1"/>
    <property type="molecule type" value="Genomic_DNA"/>
</dbReference>
<proteinExistence type="predicted"/>
<reference evidence="2 3" key="1">
    <citation type="journal article" date="2005" name="J. Bacteriol.">
        <title>Insights into genome plasticity and pathogenicity of the plant pathogenic Bacterium Xanthomonas campestris pv. vesicatoria revealed by the complete genome sequence.</title>
        <authorList>
            <person name="Thieme F."/>
            <person name="Koebnik R."/>
            <person name="Bekel T."/>
            <person name="Berger C."/>
            <person name="Boch J."/>
            <person name="Buettner D."/>
            <person name="Caldana C."/>
            <person name="Gaigalat L."/>
            <person name="Goesmann A."/>
            <person name="Kay S."/>
            <person name="Kirchner O."/>
            <person name="Lanz C."/>
            <person name="Linke B."/>
            <person name="McHardy A.C."/>
            <person name="Meyer F."/>
            <person name="Mittenhuber G."/>
            <person name="Nies D.H."/>
            <person name="Niesbach-Kloesgen U."/>
            <person name="Patschkowski T."/>
            <person name="Rueckert C."/>
            <person name="Rupp O."/>
            <person name="Schneicker S."/>
            <person name="Schuster S.C."/>
            <person name="Vorhoelter F.J."/>
            <person name="Weber E."/>
            <person name="Puehler A."/>
            <person name="Bonas U."/>
            <person name="Bartels D."/>
            <person name="Kaiser O."/>
        </authorList>
    </citation>
    <scope>NUCLEOTIDE SEQUENCE [LARGE SCALE GENOMIC DNA]</scope>
    <source>
        <strain evidence="2 3">85-10</strain>
    </source>
</reference>
<gene>
    <name evidence="2" type="ordered locus">XCV2802</name>
</gene>
<dbReference type="AlphaFoldDB" id="Q3BRT0"/>
<dbReference type="Proteomes" id="UP000007069">
    <property type="component" value="Chromosome"/>
</dbReference>
<accession>Q3BRT0</accession>
<evidence type="ECO:0000256" key="1">
    <source>
        <dbReference type="SAM" id="MobiDB-lite"/>
    </source>
</evidence>
<dbReference type="KEGG" id="xcv:XCV2802"/>
<evidence type="ECO:0000313" key="2">
    <source>
        <dbReference type="EMBL" id="CAJ24481.1"/>
    </source>
</evidence>
<protein>
    <submittedName>
        <fullName evidence="2">Uncharacterized protein</fullName>
    </submittedName>
</protein>
<feature type="region of interest" description="Disordered" evidence="1">
    <location>
        <begin position="45"/>
        <end position="71"/>
    </location>
</feature>